<dbReference type="eggNOG" id="COG0249">
    <property type="taxonomic scope" value="Bacteria"/>
</dbReference>
<keyword evidence="3" id="KW-0238">DNA-binding</keyword>
<keyword evidence="1" id="KW-0547">Nucleotide-binding</keyword>
<dbReference type="SUPFAM" id="SSF48334">
    <property type="entry name" value="DNA repair protein MutS, domain III"/>
    <property type="match status" value="1"/>
</dbReference>
<keyword evidence="4" id="KW-1133">Transmembrane helix</keyword>
<dbReference type="KEGG" id="neu:NE0830"/>
<feature type="transmembrane region" description="Helical" evidence="4">
    <location>
        <begin position="306"/>
        <end position="324"/>
    </location>
</feature>
<dbReference type="HOGENOM" id="CLU_497666_0_0_4"/>
<evidence type="ECO:0000313" key="7">
    <source>
        <dbReference type="Proteomes" id="UP000001416"/>
    </source>
</evidence>
<dbReference type="Pfam" id="PF00488">
    <property type="entry name" value="MutS_V"/>
    <property type="match status" value="1"/>
</dbReference>
<dbReference type="GO" id="GO:0005524">
    <property type="term" value="F:ATP binding"/>
    <property type="evidence" value="ECO:0007669"/>
    <property type="project" value="UniProtKB-KW"/>
</dbReference>
<dbReference type="Gene3D" id="1.10.1420.10">
    <property type="match status" value="1"/>
</dbReference>
<reference evidence="6 7" key="1">
    <citation type="journal article" date="2003" name="J. Bacteriol.">
        <title>Complete genome sequence of the ammonia-oxidizing bacterium and obligate chemolithoautotroph Nitrosomonas europaea.</title>
        <authorList>
            <person name="Chain P."/>
            <person name="Lamerdin J."/>
            <person name="Larimer F."/>
            <person name="Regala W."/>
            <person name="Land M."/>
            <person name="Hauser L."/>
            <person name="Hooper A."/>
            <person name="Klotz M."/>
            <person name="Norton J."/>
            <person name="Sayavedra-Soto L."/>
            <person name="Arciero D."/>
            <person name="Hommes N."/>
            <person name="Whittaker M."/>
            <person name="Arp D."/>
        </authorList>
    </citation>
    <scope>NUCLEOTIDE SEQUENCE [LARGE SCALE GENOMIC DNA]</scope>
    <source>
        <strain evidence="7">ATCC 19718 / CIP 103999 / KCTC 2705 / NBRC 14298</strain>
    </source>
</reference>
<accession>Q82W65</accession>
<evidence type="ECO:0000256" key="4">
    <source>
        <dbReference type="SAM" id="Phobius"/>
    </source>
</evidence>
<dbReference type="InterPro" id="IPR036187">
    <property type="entry name" value="DNA_mismatch_repair_MutS_sf"/>
</dbReference>
<dbReference type="GO" id="GO:0006298">
    <property type="term" value="P:mismatch repair"/>
    <property type="evidence" value="ECO:0007669"/>
    <property type="project" value="InterPro"/>
</dbReference>
<protein>
    <submittedName>
        <fullName evidence="6">DNA mismatch repair protein MutS family, C-terminal domain</fullName>
    </submittedName>
</protein>
<dbReference type="InterPro" id="IPR000432">
    <property type="entry name" value="DNA_mismatch_repair_MutS_C"/>
</dbReference>
<keyword evidence="7" id="KW-1185">Reference proteome</keyword>
<dbReference type="EMBL" id="AL954747">
    <property type="protein sequence ID" value="CAD84741.1"/>
    <property type="molecule type" value="Genomic_DNA"/>
</dbReference>
<dbReference type="PANTHER" id="PTHR11361:SF34">
    <property type="entry name" value="DNA MISMATCH REPAIR PROTEIN MSH1, MITOCHONDRIAL"/>
    <property type="match status" value="1"/>
</dbReference>
<feature type="transmembrane region" description="Helical" evidence="4">
    <location>
        <begin position="330"/>
        <end position="351"/>
    </location>
</feature>
<dbReference type="STRING" id="228410.NE0830"/>
<organism evidence="6 7">
    <name type="scientific">Nitrosomonas europaea (strain ATCC 19718 / CIP 103999 / KCTC 2705 / NBRC 14298)</name>
    <dbReference type="NCBI Taxonomy" id="228410"/>
    <lineage>
        <taxon>Bacteria</taxon>
        <taxon>Pseudomonadati</taxon>
        <taxon>Pseudomonadota</taxon>
        <taxon>Betaproteobacteria</taxon>
        <taxon>Nitrosomonadales</taxon>
        <taxon>Nitrosomonadaceae</taxon>
        <taxon>Nitrosomonas</taxon>
    </lineage>
</organism>
<evidence type="ECO:0000313" key="6">
    <source>
        <dbReference type="EMBL" id="CAD84741.1"/>
    </source>
</evidence>
<evidence type="ECO:0000259" key="5">
    <source>
        <dbReference type="SMART" id="SM00534"/>
    </source>
</evidence>
<dbReference type="GO" id="GO:0030983">
    <property type="term" value="F:mismatched DNA binding"/>
    <property type="evidence" value="ECO:0007669"/>
    <property type="project" value="InterPro"/>
</dbReference>
<name>Q82W65_NITEU</name>
<evidence type="ECO:0000256" key="1">
    <source>
        <dbReference type="ARBA" id="ARBA00022741"/>
    </source>
</evidence>
<dbReference type="AlphaFoldDB" id="Q82W65"/>
<proteinExistence type="predicted"/>
<dbReference type="PANTHER" id="PTHR11361">
    <property type="entry name" value="DNA MISMATCH REPAIR PROTEIN MUTS FAMILY MEMBER"/>
    <property type="match status" value="1"/>
</dbReference>
<sequence length="627" mass="70119">MAARCVVLLCIVENCDFRRASCDHHDFACHAAHGGLDQRFQKARSWFLLSSIQHKVAKSAKVGNTESTHVITTRTMNDTTQDTAASVWRESFILSSGKNPSGIRDTRPTADNYGVLDAKTFAAVEVDALFDEINQAQTLTGQSILYRSLARPVTDAALLQSKQEALRELESNPDLLKVLEQYIKRIAIDEASLHHLLYGEFAGGLTTDDPRDKTGKDKLEFGGYGYRQFIDGTGFVVDLVEEAEALPMPESDYLRTLVQTLRDFARSRTYALMHGPIYVSQGKFMTREEKPRYLLIQRFRPSMFKWPFISFFLAFVAGLLLFFQNTLNELVASYVGYGLLILVVPIIPIILQAISASDRDSVIYPLQRLFRQSPELARTIEAMGMIDELLALHRHARSIPGESVLPEIDMDGRHTLVVSGARNPLLVRTRPDYVSNDIVLDNDKHLLIVTGPNSGGKTAYCKTVVQIQLLAQAGAYVPAVQARAVPAEHIFYQIPDPGQLEEGMGRFAHELKQTREIFFNSTPRSLVVLDELAEGTTFEEKMTLSEYVLKGFHQLGATTILVTHNHELCERLQQENIGNYLQVEFVSEKPSHRLIPGISRISHADRIASAIGFSKEDVASHLASLQE</sequence>
<keyword evidence="4" id="KW-0812">Transmembrane</keyword>
<dbReference type="CDD" id="cd03243">
    <property type="entry name" value="ABC_MutS_homologs"/>
    <property type="match status" value="1"/>
</dbReference>
<evidence type="ECO:0000256" key="3">
    <source>
        <dbReference type="ARBA" id="ARBA00023125"/>
    </source>
</evidence>
<dbReference type="SMART" id="SM00534">
    <property type="entry name" value="MUTSac"/>
    <property type="match status" value="1"/>
</dbReference>
<dbReference type="SUPFAM" id="SSF52540">
    <property type="entry name" value="P-loop containing nucleoside triphosphate hydrolases"/>
    <property type="match status" value="1"/>
</dbReference>
<dbReference type="InterPro" id="IPR045076">
    <property type="entry name" value="MutS"/>
</dbReference>
<dbReference type="Gene3D" id="3.40.50.300">
    <property type="entry name" value="P-loop containing nucleotide triphosphate hydrolases"/>
    <property type="match status" value="1"/>
</dbReference>
<dbReference type="GO" id="GO:0140664">
    <property type="term" value="F:ATP-dependent DNA damage sensor activity"/>
    <property type="evidence" value="ECO:0007669"/>
    <property type="project" value="InterPro"/>
</dbReference>
<keyword evidence="4" id="KW-0472">Membrane</keyword>
<feature type="domain" description="DNA mismatch repair proteins mutS family" evidence="5">
    <location>
        <begin position="444"/>
        <end position="624"/>
    </location>
</feature>
<evidence type="ECO:0000256" key="2">
    <source>
        <dbReference type="ARBA" id="ARBA00022840"/>
    </source>
</evidence>
<dbReference type="InterPro" id="IPR027417">
    <property type="entry name" value="P-loop_NTPase"/>
</dbReference>
<gene>
    <name evidence="6" type="ordered locus">NE0830</name>
</gene>
<keyword evidence="2" id="KW-0067">ATP-binding</keyword>
<dbReference type="Proteomes" id="UP000001416">
    <property type="component" value="Chromosome"/>
</dbReference>